<protein>
    <submittedName>
        <fullName evidence="1">Transposase</fullName>
    </submittedName>
</protein>
<evidence type="ECO:0000313" key="1">
    <source>
        <dbReference type="EMBL" id="OMD34097.1"/>
    </source>
</evidence>
<dbReference type="InterPro" id="IPR009057">
    <property type="entry name" value="Homeodomain-like_sf"/>
</dbReference>
<gene>
    <name evidence="1" type="ORF">BSK52_29540</name>
</gene>
<reference evidence="1 2" key="1">
    <citation type="submission" date="2016-10" db="EMBL/GenBank/DDBJ databases">
        <title>Paenibacillus species isolates.</title>
        <authorList>
            <person name="Beno S.M."/>
        </authorList>
    </citation>
    <scope>NUCLEOTIDE SEQUENCE [LARGE SCALE GENOMIC DNA]</scope>
    <source>
        <strain evidence="1 2">FSL H7-0710</strain>
    </source>
</reference>
<organism evidence="1 2">
    <name type="scientific">Paenibacillus odorifer</name>
    <dbReference type="NCBI Taxonomy" id="189426"/>
    <lineage>
        <taxon>Bacteria</taxon>
        <taxon>Bacillati</taxon>
        <taxon>Bacillota</taxon>
        <taxon>Bacilli</taxon>
        <taxon>Bacillales</taxon>
        <taxon>Paenibacillaceae</taxon>
        <taxon>Paenibacillus</taxon>
    </lineage>
</organism>
<sequence length="111" mass="12985">MAKKGQTFTKYSEELKKEAVRLHLEEHMSYSQILEKLDIKSDAQLVRWIRKFKSGESFEDRRGKGGRKHFDSKDEEIAYLKAQVEYLKKLNPNLHGEGSWIQISGANPFKK</sequence>
<dbReference type="Proteomes" id="UP000187439">
    <property type="component" value="Unassembled WGS sequence"/>
</dbReference>
<dbReference type="InterPro" id="IPR002514">
    <property type="entry name" value="Transposase_8"/>
</dbReference>
<accession>A0A1R0XGD3</accession>
<dbReference type="EMBL" id="MPTC01000074">
    <property type="protein sequence ID" value="OMD34097.1"/>
    <property type="molecule type" value="Genomic_DNA"/>
</dbReference>
<evidence type="ECO:0000313" key="2">
    <source>
        <dbReference type="Proteomes" id="UP000187439"/>
    </source>
</evidence>
<dbReference type="SUPFAM" id="SSF46689">
    <property type="entry name" value="Homeodomain-like"/>
    <property type="match status" value="1"/>
</dbReference>
<dbReference type="GO" id="GO:0003677">
    <property type="term" value="F:DNA binding"/>
    <property type="evidence" value="ECO:0007669"/>
    <property type="project" value="InterPro"/>
</dbReference>
<dbReference type="GO" id="GO:0006313">
    <property type="term" value="P:DNA transposition"/>
    <property type="evidence" value="ECO:0007669"/>
    <property type="project" value="InterPro"/>
</dbReference>
<name>A0A1R0XGD3_9BACL</name>
<proteinExistence type="predicted"/>
<dbReference type="AlphaFoldDB" id="A0A1R0XGD3"/>
<dbReference type="Pfam" id="PF01527">
    <property type="entry name" value="HTH_Tnp_1"/>
    <property type="match status" value="1"/>
</dbReference>
<dbReference type="GO" id="GO:0004803">
    <property type="term" value="F:transposase activity"/>
    <property type="evidence" value="ECO:0007669"/>
    <property type="project" value="InterPro"/>
</dbReference>
<dbReference type="Gene3D" id="1.10.10.60">
    <property type="entry name" value="Homeodomain-like"/>
    <property type="match status" value="1"/>
</dbReference>
<comment type="caution">
    <text evidence="1">The sequence shown here is derived from an EMBL/GenBank/DDBJ whole genome shotgun (WGS) entry which is preliminary data.</text>
</comment>